<dbReference type="Pfam" id="PF12840">
    <property type="entry name" value="HTH_20"/>
    <property type="match status" value="1"/>
</dbReference>
<evidence type="ECO:0000259" key="2">
    <source>
        <dbReference type="PROSITE" id="PS50987"/>
    </source>
</evidence>
<dbReference type="SUPFAM" id="SSF46785">
    <property type="entry name" value="Winged helix' DNA-binding domain"/>
    <property type="match status" value="1"/>
</dbReference>
<dbReference type="Pfam" id="PF08327">
    <property type="entry name" value="AHSA1"/>
    <property type="match status" value="1"/>
</dbReference>
<evidence type="ECO:0000256" key="1">
    <source>
        <dbReference type="ARBA" id="ARBA00006817"/>
    </source>
</evidence>
<gene>
    <name evidence="3" type="ORF">AVDCRST_MAG19-3782</name>
</gene>
<sequence length="267" mass="30022">MTDDLDAAFKPLADPHRRLLLDRLRERDGQTLTELHGGLAMTRFGVMKHLTVLEEAGLVSSRKVGRERFHYLNPVPIRRLYDRWVSRYAEPWTRTLTGLKDALEEESVAQTQPRTPVDEAVTPPAHVYRVFIRTTPERLWQALTDGELTRHYYFGSRAESDWRPGSPYAYRTPDGIGLIEGEVLEADPPRRLVTTFRPAWGPETDGAPTTTVRWEIEPVGAACQLTVVHEGLDIGTPLGRGMNDGWARILSGLKTFLETGDPLVIGG</sequence>
<dbReference type="SMART" id="SM00418">
    <property type="entry name" value="HTH_ARSR"/>
    <property type="match status" value="1"/>
</dbReference>
<accession>A0A6J4VGL7</accession>
<comment type="similarity">
    <text evidence="1">Belongs to the AHA1 family.</text>
</comment>
<dbReference type="InterPro" id="IPR013538">
    <property type="entry name" value="ASHA1/2-like_C"/>
</dbReference>
<dbReference type="InterPro" id="IPR023393">
    <property type="entry name" value="START-like_dom_sf"/>
</dbReference>
<dbReference type="PANTHER" id="PTHR38600">
    <property type="entry name" value="TRANSCRIPTIONAL REGULATORY PROTEIN"/>
    <property type="match status" value="1"/>
</dbReference>
<dbReference type="Gene3D" id="1.10.10.10">
    <property type="entry name" value="Winged helix-like DNA-binding domain superfamily/Winged helix DNA-binding domain"/>
    <property type="match status" value="1"/>
</dbReference>
<dbReference type="PANTHER" id="PTHR38600:SF1">
    <property type="entry name" value="TRANSCRIPTIONAL REGULATORY PROTEIN"/>
    <property type="match status" value="1"/>
</dbReference>
<dbReference type="CDD" id="cd00090">
    <property type="entry name" value="HTH_ARSR"/>
    <property type="match status" value="1"/>
</dbReference>
<dbReference type="GO" id="GO:0003700">
    <property type="term" value="F:DNA-binding transcription factor activity"/>
    <property type="evidence" value="ECO:0007669"/>
    <property type="project" value="InterPro"/>
</dbReference>
<dbReference type="InterPro" id="IPR011991">
    <property type="entry name" value="ArsR-like_HTH"/>
</dbReference>
<proteinExistence type="inferred from homology"/>
<dbReference type="SUPFAM" id="SSF55961">
    <property type="entry name" value="Bet v1-like"/>
    <property type="match status" value="1"/>
</dbReference>
<dbReference type="PRINTS" id="PR00778">
    <property type="entry name" value="HTHARSR"/>
</dbReference>
<organism evidence="3">
    <name type="scientific">uncultured Thermomicrobiales bacterium</name>
    <dbReference type="NCBI Taxonomy" id="1645740"/>
    <lineage>
        <taxon>Bacteria</taxon>
        <taxon>Pseudomonadati</taxon>
        <taxon>Thermomicrobiota</taxon>
        <taxon>Thermomicrobia</taxon>
        <taxon>Thermomicrobiales</taxon>
        <taxon>environmental samples</taxon>
    </lineage>
</organism>
<dbReference type="InterPro" id="IPR036390">
    <property type="entry name" value="WH_DNA-bd_sf"/>
</dbReference>
<feature type="domain" description="HTH arsR-type" evidence="2">
    <location>
        <begin position="1"/>
        <end position="92"/>
    </location>
</feature>
<dbReference type="AlphaFoldDB" id="A0A6J4VGL7"/>
<dbReference type="EMBL" id="CADCWL010000205">
    <property type="protein sequence ID" value="CAA9578834.1"/>
    <property type="molecule type" value="Genomic_DNA"/>
</dbReference>
<dbReference type="InterPro" id="IPR001845">
    <property type="entry name" value="HTH_ArsR_DNA-bd_dom"/>
</dbReference>
<dbReference type="InterPro" id="IPR036388">
    <property type="entry name" value="WH-like_DNA-bd_sf"/>
</dbReference>
<dbReference type="CDD" id="cd08893">
    <property type="entry name" value="SRPBCC_CalC_Aha1-like_GntR-HTH"/>
    <property type="match status" value="1"/>
</dbReference>
<reference evidence="3" key="1">
    <citation type="submission" date="2020-02" db="EMBL/GenBank/DDBJ databases">
        <authorList>
            <person name="Meier V. D."/>
        </authorList>
    </citation>
    <scope>NUCLEOTIDE SEQUENCE</scope>
    <source>
        <strain evidence="3">AVDCRST_MAG19</strain>
    </source>
</reference>
<dbReference type="PROSITE" id="PS50987">
    <property type="entry name" value="HTH_ARSR_2"/>
    <property type="match status" value="1"/>
</dbReference>
<dbReference type="Gene3D" id="3.30.530.20">
    <property type="match status" value="1"/>
</dbReference>
<evidence type="ECO:0000313" key="3">
    <source>
        <dbReference type="EMBL" id="CAA9578834.1"/>
    </source>
</evidence>
<protein>
    <submittedName>
        <fullName evidence="3">Transcriptional regulator, ArsR family</fullName>
    </submittedName>
</protein>
<name>A0A6J4VGL7_9BACT</name>